<comment type="caution">
    <text evidence="3">The sequence shown here is derived from an EMBL/GenBank/DDBJ whole genome shotgun (WGS) entry which is preliminary data.</text>
</comment>
<dbReference type="SUPFAM" id="SSF51735">
    <property type="entry name" value="NAD(P)-binding Rossmann-fold domains"/>
    <property type="match status" value="1"/>
</dbReference>
<accession>A0A0F9QUG5</accession>
<gene>
    <name evidence="3" type="ORF">LCGC14_0731190</name>
</gene>
<dbReference type="Pfam" id="PF01408">
    <property type="entry name" value="GFO_IDH_MocA"/>
    <property type="match status" value="1"/>
</dbReference>
<dbReference type="InterPro" id="IPR051317">
    <property type="entry name" value="Gfo/Idh/MocA_oxidoreduct"/>
</dbReference>
<dbReference type="PANTHER" id="PTHR43708">
    <property type="entry name" value="CONSERVED EXPRESSED OXIDOREDUCTASE (EUROFUNG)"/>
    <property type="match status" value="1"/>
</dbReference>
<sequence length="349" mass="40619">MLNRLRIALVGCGPVSERHLLSWKNIPGVEVVALCDRHEENLKQRSSEFGIKRTFKDFKKLLEEVDCDIVDIATRPYSHKELVFESAQAGKHILCQKPFAPTLREAQEMIGVCQDKGVRFMICENWRWFIWFRTIRDILNSGEIGEVKYARITSHSWTSIPKGENPPLLLEHPQSYLKDMERLIIYELGIHFIDVFRFLFGDANSVYARTGRMSSQIAGEDLALIILDFGRMYGIIDMNWCSRYRKNKQSEQMLIEGSKGSIILEQQGRIQIVRGDGKINLPEYDWKGETKLQTHFRLHKHFVEGILENRPFQTDARDNIKTLEIALKCYDSAQDNKAIMLEKDRLLKR</sequence>
<dbReference type="InterPro" id="IPR000683">
    <property type="entry name" value="Gfo/Idh/MocA-like_OxRdtase_N"/>
</dbReference>
<protein>
    <recommendedName>
        <fullName evidence="4">Gfo/Idh/MocA-like oxidoreductase N-terminal domain-containing protein</fullName>
    </recommendedName>
</protein>
<dbReference type="PANTHER" id="PTHR43708:SF8">
    <property type="entry name" value="OXIDOREDUCTASE"/>
    <property type="match status" value="1"/>
</dbReference>
<evidence type="ECO:0000259" key="1">
    <source>
        <dbReference type="Pfam" id="PF01408"/>
    </source>
</evidence>
<evidence type="ECO:0008006" key="4">
    <source>
        <dbReference type="Google" id="ProtNLM"/>
    </source>
</evidence>
<dbReference type="InterPro" id="IPR055170">
    <property type="entry name" value="GFO_IDH_MocA-like_dom"/>
</dbReference>
<organism evidence="3">
    <name type="scientific">marine sediment metagenome</name>
    <dbReference type="NCBI Taxonomy" id="412755"/>
    <lineage>
        <taxon>unclassified sequences</taxon>
        <taxon>metagenomes</taxon>
        <taxon>ecological metagenomes</taxon>
    </lineage>
</organism>
<dbReference type="Gene3D" id="3.40.50.720">
    <property type="entry name" value="NAD(P)-binding Rossmann-like Domain"/>
    <property type="match status" value="1"/>
</dbReference>
<dbReference type="SUPFAM" id="SSF55347">
    <property type="entry name" value="Glyceraldehyde-3-phosphate dehydrogenase-like, C-terminal domain"/>
    <property type="match status" value="1"/>
</dbReference>
<dbReference type="Gene3D" id="3.30.360.10">
    <property type="entry name" value="Dihydrodipicolinate Reductase, domain 2"/>
    <property type="match status" value="1"/>
</dbReference>
<feature type="domain" description="GFO/IDH/MocA-like oxidoreductase" evidence="2">
    <location>
        <begin position="132"/>
        <end position="262"/>
    </location>
</feature>
<dbReference type="Pfam" id="PF22725">
    <property type="entry name" value="GFO_IDH_MocA_C3"/>
    <property type="match status" value="1"/>
</dbReference>
<dbReference type="GO" id="GO:0000166">
    <property type="term" value="F:nucleotide binding"/>
    <property type="evidence" value="ECO:0007669"/>
    <property type="project" value="InterPro"/>
</dbReference>
<evidence type="ECO:0000313" key="3">
    <source>
        <dbReference type="EMBL" id="KKN40662.1"/>
    </source>
</evidence>
<name>A0A0F9QUG5_9ZZZZ</name>
<dbReference type="EMBL" id="LAZR01001691">
    <property type="protein sequence ID" value="KKN40662.1"/>
    <property type="molecule type" value="Genomic_DNA"/>
</dbReference>
<proteinExistence type="predicted"/>
<dbReference type="InterPro" id="IPR036291">
    <property type="entry name" value="NAD(P)-bd_dom_sf"/>
</dbReference>
<reference evidence="3" key="1">
    <citation type="journal article" date="2015" name="Nature">
        <title>Complex archaea that bridge the gap between prokaryotes and eukaryotes.</title>
        <authorList>
            <person name="Spang A."/>
            <person name="Saw J.H."/>
            <person name="Jorgensen S.L."/>
            <person name="Zaremba-Niedzwiedzka K."/>
            <person name="Martijn J."/>
            <person name="Lind A.E."/>
            <person name="van Eijk R."/>
            <person name="Schleper C."/>
            <person name="Guy L."/>
            <person name="Ettema T.J."/>
        </authorList>
    </citation>
    <scope>NUCLEOTIDE SEQUENCE</scope>
</reference>
<dbReference type="AlphaFoldDB" id="A0A0F9QUG5"/>
<evidence type="ECO:0000259" key="2">
    <source>
        <dbReference type="Pfam" id="PF22725"/>
    </source>
</evidence>
<feature type="domain" description="Gfo/Idh/MocA-like oxidoreductase N-terminal" evidence="1">
    <location>
        <begin position="5"/>
        <end position="121"/>
    </location>
</feature>